<dbReference type="GO" id="GO:0016787">
    <property type="term" value="F:hydrolase activity"/>
    <property type="evidence" value="ECO:0007669"/>
    <property type="project" value="UniProtKB-KW"/>
</dbReference>
<dbReference type="PANTHER" id="PTHR43808:SF9">
    <property type="entry name" value="BLL0789 PROTEIN"/>
    <property type="match status" value="1"/>
</dbReference>
<evidence type="ECO:0000256" key="3">
    <source>
        <dbReference type="ARBA" id="ARBA00022801"/>
    </source>
</evidence>
<dbReference type="SUPFAM" id="SSF55031">
    <property type="entry name" value="Bacterial exopeptidase dimerisation domain"/>
    <property type="match status" value="1"/>
</dbReference>
<keyword evidence="2" id="KW-0479">Metal-binding</keyword>
<dbReference type="RefSeq" id="WP_095043181.1">
    <property type="nucleotide sequence ID" value="NZ_LN890655.1"/>
</dbReference>
<dbReference type="KEGG" id="pbf:CFX0092_A1855"/>
<evidence type="ECO:0000259" key="5">
    <source>
        <dbReference type="Pfam" id="PF07687"/>
    </source>
</evidence>
<keyword evidence="7" id="KW-1185">Reference proteome</keyword>
<dbReference type="SUPFAM" id="SSF53187">
    <property type="entry name" value="Zn-dependent exopeptidases"/>
    <property type="match status" value="1"/>
</dbReference>
<evidence type="ECO:0000256" key="2">
    <source>
        <dbReference type="ARBA" id="ARBA00022723"/>
    </source>
</evidence>
<dbReference type="Pfam" id="PF01546">
    <property type="entry name" value="Peptidase_M20"/>
    <property type="match status" value="1"/>
</dbReference>
<keyword evidence="3" id="KW-0378">Hydrolase</keyword>
<dbReference type="EMBL" id="LN890655">
    <property type="protein sequence ID" value="CUS03733.2"/>
    <property type="molecule type" value="Genomic_DNA"/>
</dbReference>
<dbReference type="PROSITE" id="PS00758">
    <property type="entry name" value="ARGE_DAPE_CPG2_1"/>
    <property type="match status" value="1"/>
</dbReference>
<evidence type="ECO:0000256" key="1">
    <source>
        <dbReference type="ARBA" id="ARBA00001947"/>
    </source>
</evidence>
<reference evidence="6" key="1">
    <citation type="submission" date="2016-01" db="EMBL/GenBank/DDBJ databases">
        <authorList>
            <person name="Mcilroy J.S."/>
            <person name="Karst M S."/>
            <person name="Albertsen M."/>
        </authorList>
    </citation>
    <scope>NUCLEOTIDE SEQUENCE</scope>
    <source>
        <strain evidence="6">Cfx-K</strain>
    </source>
</reference>
<dbReference type="Gene3D" id="3.30.70.360">
    <property type="match status" value="1"/>
</dbReference>
<dbReference type="AlphaFoldDB" id="A0A161KAM5"/>
<evidence type="ECO:0000313" key="6">
    <source>
        <dbReference type="EMBL" id="CUS03733.2"/>
    </source>
</evidence>
<proteinExistence type="predicted"/>
<dbReference type="Gene3D" id="3.40.630.10">
    <property type="entry name" value="Zn peptidases"/>
    <property type="match status" value="1"/>
</dbReference>
<comment type="cofactor">
    <cofactor evidence="1">
        <name>Zn(2+)</name>
        <dbReference type="ChEBI" id="CHEBI:29105"/>
    </cofactor>
</comment>
<dbReference type="InterPro" id="IPR011650">
    <property type="entry name" value="Peptidase_M20_dimer"/>
</dbReference>
<dbReference type="InterPro" id="IPR050072">
    <property type="entry name" value="Peptidase_M20A"/>
</dbReference>
<dbReference type="InterPro" id="IPR002933">
    <property type="entry name" value="Peptidase_M20"/>
</dbReference>
<gene>
    <name evidence="6" type="ORF">CFX0092_A1855</name>
</gene>
<dbReference type="Proteomes" id="UP000215027">
    <property type="component" value="Chromosome I"/>
</dbReference>
<dbReference type="Pfam" id="PF07687">
    <property type="entry name" value="M20_dimer"/>
    <property type="match status" value="1"/>
</dbReference>
<dbReference type="OrthoDB" id="9783294at2"/>
<accession>A0A161KAM5</accession>
<organism evidence="6 7">
    <name type="scientific">Candidatus Promineifilum breve</name>
    <dbReference type="NCBI Taxonomy" id="1806508"/>
    <lineage>
        <taxon>Bacteria</taxon>
        <taxon>Bacillati</taxon>
        <taxon>Chloroflexota</taxon>
        <taxon>Ardenticatenia</taxon>
        <taxon>Candidatus Promineifilales</taxon>
        <taxon>Candidatus Promineifilaceae</taxon>
        <taxon>Candidatus Promineifilum</taxon>
    </lineage>
</organism>
<evidence type="ECO:0000256" key="4">
    <source>
        <dbReference type="ARBA" id="ARBA00022833"/>
    </source>
</evidence>
<dbReference type="GO" id="GO:0046872">
    <property type="term" value="F:metal ion binding"/>
    <property type="evidence" value="ECO:0007669"/>
    <property type="project" value="UniProtKB-KW"/>
</dbReference>
<dbReference type="InterPro" id="IPR001261">
    <property type="entry name" value="ArgE/DapE_CS"/>
</dbReference>
<protein>
    <submittedName>
        <fullName evidence="6">Acetylornithine deacetylase/Succinyl-diaminopimelate desuccinylase</fullName>
    </submittedName>
</protein>
<dbReference type="PANTHER" id="PTHR43808">
    <property type="entry name" value="ACETYLORNITHINE DEACETYLASE"/>
    <property type="match status" value="1"/>
</dbReference>
<dbReference type="InterPro" id="IPR036264">
    <property type="entry name" value="Bact_exopeptidase_dim_dom"/>
</dbReference>
<feature type="domain" description="Peptidase M20 dimerisation" evidence="5">
    <location>
        <begin position="196"/>
        <end position="286"/>
    </location>
</feature>
<evidence type="ECO:0000313" key="7">
    <source>
        <dbReference type="Proteomes" id="UP000215027"/>
    </source>
</evidence>
<name>A0A161KAM5_9CHLR</name>
<sequence length="420" mass="44850">MNATDPHPSLHDFLQHHLTFYLDLLHQMVALNSFTLNARGVNAVGKLTAELFAPLGFAADFVPSPDFRYGRHLVLSRDGQPGGPTIGLISHLDTVFPSAEEQSNDFTFRIVGDRIYGPGSVDIKGGTVMIYMVLDGLRHFYPAVFEGVTWHILLNAAEEILAPDFGALARERLDGALAALVFEGGDVENGQYQLVTARKGMARYHITVEGRGSHAGAAHDKGANAIVQLADVIRQIAGFTDYSRGLTFNVGTVLGGTVMNRVPHQAAASVEMRAFDTVAFEDGVAQMLALNEFCSVRSADDGYPCRVDVQLEGRWQPWPPNEATFDLLAVWNAAAAELGLGAVARQARGGLSDGNWLWDLLPTIDGLGPEGGNAHSSERSADGSKDQEYALASSFVPKALLNIDAIVRLVAAGGVGAAGA</sequence>
<keyword evidence="4" id="KW-0862">Zinc</keyword>